<name>A0A397U4E3_9GLOM</name>
<dbReference type="Gene3D" id="3.30.1520.10">
    <property type="entry name" value="Phox-like domain"/>
    <property type="match status" value="1"/>
</dbReference>
<dbReference type="PROSITE" id="PS00108">
    <property type="entry name" value="PROTEIN_KINASE_ST"/>
    <property type="match status" value="1"/>
</dbReference>
<feature type="compositionally biased region" description="Low complexity" evidence="9">
    <location>
        <begin position="114"/>
        <end position="140"/>
    </location>
</feature>
<dbReference type="InterPro" id="IPR017441">
    <property type="entry name" value="Protein_kinase_ATP_BS"/>
</dbReference>
<feature type="binding site" evidence="8">
    <location>
        <position position="305"/>
    </location>
    <ligand>
        <name>ATP</name>
        <dbReference type="ChEBI" id="CHEBI:30616"/>
    </ligand>
</feature>
<evidence type="ECO:0000256" key="8">
    <source>
        <dbReference type="PROSITE-ProRule" id="PRU10141"/>
    </source>
</evidence>
<feature type="domain" description="PX" evidence="11">
    <location>
        <begin position="125"/>
        <end position="241"/>
    </location>
</feature>
<comment type="similarity">
    <text evidence="1">Belongs to the protein kinase superfamily. AGC Ser/Thr protein kinase family.</text>
</comment>
<dbReference type="InterPro" id="IPR045270">
    <property type="entry name" value="STKc_AGC"/>
</dbReference>
<keyword evidence="4" id="KW-0808">Transferase</keyword>
<dbReference type="PROSITE" id="PS50011">
    <property type="entry name" value="PROTEIN_KINASE_DOM"/>
    <property type="match status" value="1"/>
</dbReference>
<dbReference type="STRING" id="44941.A0A397U4E3"/>
<keyword evidence="5 8" id="KW-0547">Nucleotide-binding</keyword>
<dbReference type="PROSITE" id="PS00107">
    <property type="entry name" value="PROTEIN_KINASE_ATP"/>
    <property type="match status" value="1"/>
</dbReference>
<keyword evidence="14" id="KW-1185">Reference proteome</keyword>
<evidence type="ECO:0000313" key="14">
    <source>
        <dbReference type="Proteomes" id="UP000266673"/>
    </source>
</evidence>
<protein>
    <submittedName>
        <fullName evidence="13">Kinase-like domain-containing protein</fullName>
    </submittedName>
</protein>
<evidence type="ECO:0000256" key="4">
    <source>
        <dbReference type="ARBA" id="ARBA00022679"/>
    </source>
</evidence>
<organism evidence="13 14">
    <name type="scientific">Gigaspora rosea</name>
    <dbReference type="NCBI Taxonomy" id="44941"/>
    <lineage>
        <taxon>Eukaryota</taxon>
        <taxon>Fungi</taxon>
        <taxon>Fungi incertae sedis</taxon>
        <taxon>Mucoromycota</taxon>
        <taxon>Glomeromycotina</taxon>
        <taxon>Glomeromycetes</taxon>
        <taxon>Diversisporales</taxon>
        <taxon>Gigasporaceae</taxon>
        <taxon>Gigaspora</taxon>
    </lineage>
</organism>
<dbReference type="GO" id="GO:0005524">
    <property type="term" value="F:ATP binding"/>
    <property type="evidence" value="ECO:0007669"/>
    <property type="project" value="UniProtKB-UniRule"/>
</dbReference>
<dbReference type="GO" id="GO:0035091">
    <property type="term" value="F:phosphatidylinositol binding"/>
    <property type="evidence" value="ECO:0007669"/>
    <property type="project" value="InterPro"/>
</dbReference>
<dbReference type="CDD" id="cd06093">
    <property type="entry name" value="PX_domain"/>
    <property type="match status" value="1"/>
</dbReference>
<dbReference type="SMART" id="SM00220">
    <property type="entry name" value="S_TKc"/>
    <property type="match status" value="1"/>
</dbReference>
<gene>
    <name evidence="13" type="ORF">C2G38_2048377</name>
</gene>
<dbReference type="PROSITE" id="PS51285">
    <property type="entry name" value="AGC_KINASE_CTER"/>
    <property type="match status" value="1"/>
</dbReference>
<dbReference type="Pfam" id="PF00069">
    <property type="entry name" value="Pkinase"/>
    <property type="match status" value="1"/>
</dbReference>
<feature type="domain" description="AGC-kinase C-terminal" evidence="12">
    <location>
        <begin position="537"/>
        <end position="607"/>
    </location>
</feature>
<dbReference type="InterPro" id="IPR008271">
    <property type="entry name" value="Ser/Thr_kinase_AS"/>
</dbReference>
<dbReference type="GO" id="GO:0004674">
    <property type="term" value="F:protein serine/threonine kinase activity"/>
    <property type="evidence" value="ECO:0007669"/>
    <property type="project" value="UniProtKB-KW"/>
</dbReference>
<evidence type="ECO:0000259" key="10">
    <source>
        <dbReference type="PROSITE" id="PS50011"/>
    </source>
</evidence>
<dbReference type="OrthoDB" id="63267at2759"/>
<dbReference type="InterPro" id="IPR011009">
    <property type="entry name" value="Kinase-like_dom_sf"/>
</dbReference>
<dbReference type="CDD" id="cd05123">
    <property type="entry name" value="STKc_AGC"/>
    <property type="match status" value="1"/>
</dbReference>
<dbReference type="InterPro" id="IPR017892">
    <property type="entry name" value="Pkinase_C"/>
</dbReference>
<reference evidence="13 14" key="1">
    <citation type="submission" date="2018-06" db="EMBL/GenBank/DDBJ databases">
        <title>Comparative genomics reveals the genomic features of Rhizophagus irregularis, R. cerebriforme, R. diaphanum and Gigaspora rosea, and their symbiotic lifestyle signature.</title>
        <authorList>
            <person name="Morin E."/>
            <person name="San Clemente H."/>
            <person name="Chen E.C.H."/>
            <person name="De La Providencia I."/>
            <person name="Hainaut M."/>
            <person name="Kuo A."/>
            <person name="Kohler A."/>
            <person name="Murat C."/>
            <person name="Tang N."/>
            <person name="Roy S."/>
            <person name="Loubradou J."/>
            <person name="Henrissat B."/>
            <person name="Grigoriev I.V."/>
            <person name="Corradi N."/>
            <person name="Roux C."/>
            <person name="Martin F.M."/>
        </authorList>
    </citation>
    <scope>NUCLEOTIDE SEQUENCE [LARGE SCALE GENOMIC DNA]</scope>
    <source>
        <strain evidence="13 14">DAOM 194757</strain>
    </source>
</reference>
<accession>A0A397U4E3</accession>
<evidence type="ECO:0000256" key="1">
    <source>
        <dbReference type="ARBA" id="ARBA00009903"/>
    </source>
</evidence>
<dbReference type="Proteomes" id="UP000266673">
    <property type="component" value="Unassembled WGS sequence"/>
</dbReference>
<dbReference type="SMART" id="SM00133">
    <property type="entry name" value="S_TK_X"/>
    <property type="match status" value="1"/>
</dbReference>
<evidence type="ECO:0000256" key="6">
    <source>
        <dbReference type="ARBA" id="ARBA00022777"/>
    </source>
</evidence>
<dbReference type="Gene3D" id="3.30.200.20">
    <property type="entry name" value="Phosphorylase Kinase, domain 1"/>
    <property type="match status" value="1"/>
</dbReference>
<dbReference type="PROSITE" id="PS50195">
    <property type="entry name" value="PX"/>
    <property type="match status" value="1"/>
</dbReference>
<feature type="compositionally biased region" description="Polar residues" evidence="9">
    <location>
        <begin position="93"/>
        <end position="106"/>
    </location>
</feature>
<keyword evidence="2" id="KW-0723">Serine/threonine-protein kinase</keyword>
<evidence type="ECO:0000256" key="7">
    <source>
        <dbReference type="ARBA" id="ARBA00022840"/>
    </source>
</evidence>
<proteinExistence type="inferred from homology"/>
<dbReference type="InterPro" id="IPR000719">
    <property type="entry name" value="Prot_kinase_dom"/>
</dbReference>
<dbReference type="InterPro" id="IPR001683">
    <property type="entry name" value="PX_dom"/>
</dbReference>
<sequence length="717" mass="82718">MNRSSKIGTPWSTVKAVARPTRRLFQNSGASRRGSVVGLFSHLISKTNNVTNRSSRIEFPFTVTDQENLRIAIEELEKQPTQLPQIDQVPDVSPNNLSQPGNNTSSLRKKGNKKFLLSFNSNNNNNNNKNSSCTPQKKQKSSSPSLFIITIEDRSQLLSIRRQISDFIEFDQQLRQEFPKSRPTLPSLDDRRKSFLLPRHLFFRKSTAEKLESYLRKVLSDKSLKSSAVLRDFLSVKNEKDNIRWKNTSNFNSTTIDNRSVSNVLLKQHKPSINDYDLIKVLGRGCMGKVILSREKSTNRLYALKVISKEWVVFRQEVEHTRTERDILAIASITSHPFLIRLRESFHDSNQLFLVLDYYPGGDIATQLAKWHRFDDARCLFYAAEIVLGIEELHRLGIVYRDLKPENILIGRDGHIVLTDFGLSKQFNQSWQKTNTFCGTAEYLAPEIIRAEYYTFAVDWWSLGTLIYEMIFGITPFWADDQNRMYQRVLEDELEFPDDIMYDAISLLRGLLQRDPSQRLGCGPTGSLEIKSHPYFDYVDWDDVLNKRICAPYIPTIEHEMDLRNFDDVFVTMSPKLSLPKRDVPVEMQNCFAGYSFSENYSDSRSVNNLRASRSVNRSLADVTSLHRTNSSATLGYERYDHNDQDWNSSNCDLDQYISKCPTIMVGDTKYRNHLYLNKRISQFLLDDSHLNLADNSSSSSSTIKLERRNDVVYPNS</sequence>
<evidence type="ECO:0000313" key="13">
    <source>
        <dbReference type="EMBL" id="RIB04511.1"/>
    </source>
</evidence>
<feature type="region of interest" description="Disordered" evidence="9">
    <location>
        <begin position="80"/>
        <end position="140"/>
    </location>
</feature>
<dbReference type="AlphaFoldDB" id="A0A397U4E3"/>
<dbReference type="Gene3D" id="1.10.510.10">
    <property type="entry name" value="Transferase(Phosphotransferase) domain 1"/>
    <property type="match status" value="1"/>
</dbReference>
<feature type="domain" description="Protein kinase" evidence="10">
    <location>
        <begin position="276"/>
        <end position="536"/>
    </location>
</feature>
<dbReference type="Pfam" id="PF00787">
    <property type="entry name" value="PX"/>
    <property type="match status" value="1"/>
</dbReference>
<evidence type="ECO:0000256" key="3">
    <source>
        <dbReference type="ARBA" id="ARBA00022553"/>
    </source>
</evidence>
<dbReference type="SUPFAM" id="SSF64268">
    <property type="entry name" value="PX domain"/>
    <property type="match status" value="1"/>
</dbReference>
<comment type="caution">
    <text evidence="13">The sequence shown here is derived from an EMBL/GenBank/DDBJ whole genome shotgun (WGS) entry which is preliminary data.</text>
</comment>
<dbReference type="EMBL" id="QKWP01002166">
    <property type="protein sequence ID" value="RIB04511.1"/>
    <property type="molecule type" value="Genomic_DNA"/>
</dbReference>
<dbReference type="SMART" id="SM00312">
    <property type="entry name" value="PX"/>
    <property type="match status" value="1"/>
</dbReference>
<evidence type="ECO:0000256" key="2">
    <source>
        <dbReference type="ARBA" id="ARBA00022527"/>
    </source>
</evidence>
<keyword evidence="6 13" id="KW-0418">Kinase</keyword>
<dbReference type="InterPro" id="IPR000961">
    <property type="entry name" value="AGC-kinase_C"/>
</dbReference>
<dbReference type="Pfam" id="PF00433">
    <property type="entry name" value="Pkinase_C"/>
    <property type="match status" value="1"/>
</dbReference>
<dbReference type="FunFam" id="1.10.510.10:FF:000465">
    <property type="entry name" value="Non-specific serine/threonine protein kinase"/>
    <property type="match status" value="1"/>
</dbReference>
<keyword evidence="3" id="KW-0597">Phosphoprotein</keyword>
<dbReference type="PANTHER" id="PTHR24351">
    <property type="entry name" value="RIBOSOMAL PROTEIN S6 KINASE"/>
    <property type="match status" value="1"/>
</dbReference>
<dbReference type="InterPro" id="IPR036871">
    <property type="entry name" value="PX_dom_sf"/>
</dbReference>
<evidence type="ECO:0000259" key="12">
    <source>
        <dbReference type="PROSITE" id="PS51285"/>
    </source>
</evidence>
<evidence type="ECO:0000256" key="9">
    <source>
        <dbReference type="SAM" id="MobiDB-lite"/>
    </source>
</evidence>
<dbReference type="SUPFAM" id="SSF56112">
    <property type="entry name" value="Protein kinase-like (PK-like)"/>
    <property type="match status" value="1"/>
</dbReference>
<evidence type="ECO:0000259" key="11">
    <source>
        <dbReference type="PROSITE" id="PS50195"/>
    </source>
</evidence>
<evidence type="ECO:0000256" key="5">
    <source>
        <dbReference type="ARBA" id="ARBA00022741"/>
    </source>
</evidence>
<keyword evidence="7 8" id="KW-0067">ATP-binding</keyword>